<dbReference type="EMBL" id="BQNB010011939">
    <property type="protein sequence ID" value="GJS97138.1"/>
    <property type="molecule type" value="Genomic_DNA"/>
</dbReference>
<evidence type="ECO:0000259" key="2">
    <source>
        <dbReference type="Pfam" id="PF07727"/>
    </source>
</evidence>
<dbReference type="Pfam" id="PF07727">
    <property type="entry name" value="RVT_2"/>
    <property type="match status" value="1"/>
</dbReference>
<sequence length="186" mass="21607">MPKEFWAGAVDCAVYLLNWCPSKSLDNKTPQRNGIKPTVSHPRIFMSITYLYMQNQRYDFLPMTDEEETCESGEEVQQPESLTPTPTLDSPLSSSEGEPKTRRMQELYERQAIEEEINSIEKNNTWYLTTLLTVQKAIGDKWVYKARKNAKGELEKYKARLMAKGYKHKHGIDYVEVFAPDDCLER</sequence>
<evidence type="ECO:0000313" key="4">
    <source>
        <dbReference type="Proteomes" id="UP001151760"/>
    </source>
</evidence>
<comment type="caution">
    <text evidence="3">The sequence shown here is derived from an EMBL/GenBank/DDBJ whole genome shotgun (WGS) entry which is preliminary data.</text>
</comment>
<feature type="region of interest" description="Disordered" evidence="1">
    <location>
        <begin position="66"/>
        <end position="102"/>
    </location>
</feature>
<gene>
    <name evidence="3" type="ORF">Tco_0804106</name>
</gene>
<reference evidence="3" key="1">
    <citation type="journal article" date="2022" name="Int. J. Mol. Sci.">
        <title>Draft Genome of Tanacetum Coccineum: Genomic Comparison of Closely Related Tanacetum-Family Plants.</title>
        <authorList>
            <person name="Yamashiro T."/>
            <person name="Shiraishi A."/>
            <person name="Nakayama K."/>
            <person name="Satake H."/>
        </authorList>
    </citation>
    <scope>NUCLEOTIDE SEQUENCE</scope>
</reference>
<feature type="compositionally biased region" description="Low complexity" evidence="1">
    <location>
        <begin position="81"/>
        <end position="95"/>
    </location>
</feature>
<accession>A0ABQ5A538</accession>
<evidence type="ECO:0000256" key="1">
    <source>
        <dbReference type="SAM" id="MobiDB-lite"/>
    </source>
</evidence>
<organism evidence="3 4">
    <name type="scientific">Tanacetum coccineum</name>
    <dbReference type="NCBI Taxonomy" id="301880"/>
    <lineage>
        <taxon>Eukaryota</taxon>
        <taxon>Viridiplantae</taxon>
        <taxon>Streptophyta</taxon>
        <taxon>Embryophyta</taxon>
        <taxon>Tracheophyta</taxon>
        <taxon>Spermatophyta</taxon>
        <taxon>Magnoliopsida</taxon>
        <taxon>eudicotyledons</taxon>
        <taxon>Gunneridae</taxon>
        <taxon>Pentapetalae</taxon>
        <taxon>asterids</taxon>
        <taxon>campanulids</taxon>
        <taxon>Asterales</taxon>
        <taxon>Asteraceae</taxon>
        <taxon>Asteroideae</taxon>
        <taxon>Anthemideae</taxon>
        <taxon>Anthemidinae</taxon>
        <taxon>Tanacetum</taxon>
    </lineage>
</organism>
<name>A0ABQ5A538_9ASTR</name>
<feature type="domain" description="Reverse transcriptase Ty1/copia-type" evidence="2">
    <location>
        <begin position="123"/>
        <end position="180"/>
    </location>
</feature>
<keyword evidence="4" id="KW-1185">Reference proteome</keyword>
<dbReference type="Proteomes" id="UP001151760">
    <property type="component" value="Unassembled WGS sequence"/>
</dbReference>
<protein>
    <submittedName>
        <fullName evidence="3">Retrovirus-related pol polyprotein from transposon TNT 1-94</fullName>
    </submittedName>
</protein>
<dbReference type="InterPro" id="IPR013103">
    <property type="entry name" value="RVT_2"/>
</dbReference>
<reference evidence="3" key="2">
    <citation type="submission" date="2022-01" db="EMBL/GenBank/DDBJ databases">
        <authorList>
            <person name="Yamashiro T."/>
            <person name="Shiraishi A."/>
            <person name="Satake H."/>
            <person name="Nakayama K."/>
        </authorList>
    </citation>
    <scope>NUCLEOTIDE SEQUENCE</scope>
</reference>
<proteinExistence type="predicted"/>
<evidence type="ECO:0000313" key="3">
    <source>
        <dbReference type="EMBL" id="GJS97138.1"/>
    </source>
</evidence>